<dbReference type="EMBL" id="UINC01154398">
    <property type="protein sequence ID" value="SVD49659.1"/>
    <property type="molecule type" value="Genomic_DNA"/>
</dbReference>
<dbReference type="PANTHER" id="PTHR34183:SF1">
    <property type="entry name" value="ENDOLYTIC PEPTIDOGLYCAN TRANSGLYCOSYLASE RLPA"/>
    <property type="match status" value="1"/>
</dbReference>
<dbReference type="SUPFAM" id="SSF50685">
    <property type="entry name" value="Barwin-like endoglucanases"/>
    <property type="match status" value="1"/>
</dbReference>
<sequence length="122" mass="13618">LLIGVLCVDCVPAPRYKSGNSSIAAPKKKEKKKSNKNKKDKQNKKPSFNKSKKVYKGISSFYGPKFHGKLTANGEIFDMYGVTAAHKEFPFNTVVRVTNENNGKSLIIRINDRGPYVDGRIL</sequence>
<dbReference type="CDD" id="cd22268">
    <property type="entry name" value="DPBB_RlpA-like"/>
    <property type="match status" value="1"/>
</dbReference>
<gene>
    <name evidence="3" type="ORF">METZ01_LOCUS402513</name>
</gene>
<feature type="non-terminal residue" evidence="3">
    <location>
        <position position="122"/>
    </location>
</feature>
<evidence type="ECO:0000259" key="2">
    <source>
        <dbReference type="Pfam" id="PF03330"/>
    </source>
</evidence>
<proteinExistence type="predicted"/>
<name>A0A382VT12_9ZZZZ</name>
<accession>A0A382VT12</accession>
<dbReference type="Gene3D" id="2.40.40.10">
    <property type="entry name" value="RlpA-like domain"/>
    <property type="match status" value="1"/>
</dbReference>
<dbReference type="AlphaFoldDB" id="A0A382VT12"/>
<dbReference type="NCBIfam" id="TIGR00413">
    <property type="entry name" value="rlpA"/>
    <property type="match status" value="1"/>
</dbReference>
<evidence type="ECO:0000313" key="3">
    <source>
        <dbReference type="EMBL" id="SVD49659.1"/>
    </source>
</evidence>
<dbReference type="InterPro" id="IPR036908">
    <property type="entry name" value="RlpA-like_sf"/>
</dbReference>
<organism evidence="3">
    <name type="scientific">marine metagenome</name>
    <dbReference type="NCBI Taxonomy" id="408172"/>
    <lineage>
        <taxon>unclassified sequences</taxon>
        <taxon>metagenomes</taxon>
        <taxon>ecological metagenomes</taxon>
    </lineage>
</organism>
<dbReference type="PANTHER" id="PTHR34183">
    <property type="entry name" value="ENDOLYTIC PEPTIDOGLYCAN TRANSGLYCOSYLASE RLPA"/>
    <property type="match status" value="1"/>
</dbReference>
<dbReference type="InterPro" id="IPR009009">
    <property type="entry name" value="RlpA-like_DPBB"/>
</dbReference>
<reference evidence="3" key="1">
    <citation type="submission" date="2018-05" db="EMBL/GenBank/DDBJ databases">
        <authorList>
            <person name="Lanie J.A."/>
            <person name="Ng W.-L."/>
            <person name="Kazmierczak K.M."/>
            <person name="Andrzejewski T.M."/>
            <person name="Davidsen T.M."/>
            <person name="Wayne K.J."/>
            <person name="Tettelin H."/>
            <person name="Glass J.I."/>
            <person name="Rusch D."/>
            <person name="Podicherti R."/>
            <person name="Tsui H.-C.T."/>
            <person name="Winkler M.E."/>
        </authorList>
    </citation>
    <scope>NUCLEOTIDE SEQUENCE</scope>
</reference>
<feature type="non-terminal residue" evidence="3">
    <location>
        <position position="1"/>
    </location>
</feature>
<feature type="compositionally biased region" description="Basic residues" evidence="1">
    <location>
        <begin position="26"/>
        <end position="44"/>
    </location>
</feature>
<feature type="region of interest" description="Disordered" evidence="1">
    <location>
        <begin position="14"/>
        <end position="51"/>
    </location>
</feature>
<protein>
    <recommendedName>
        <fullName evidence="2">RlpA-like protein double-psi beta-barrel domain-containing protein</fullName>
    </recommendedName>
</protein>
<dbReference type="Pfam" id="PF03330">
    <property type="entry name" value="DPBB_1"/>
    <property type="match status" value="1"/>
</dbReference>
<evidence type="ECO:0000256" key="1">
    <source>
        <dbReference type="SAM" id="MobiDB-lite"/>
    </source>
</evidence>
<feature type="domain" description="RlpA-like protein double-psi beta-barrel" evidence="2">
    <location>
        <begin position="57"/>
        <end position="122"/>
    </location>
</feature>
<dbReference type="InterPro" id="IPR012997">
    <property type="entry name" value="RplA"/>
</dbReference>